<name>A0A7X0U3R4_9ACTN</name>
<proteinExistence type="predicted"/>
<comment type="caution">
    <text evidence="1">The sequence shown here is derived from an EMBL/GenBank/DDBJ whole genome shotgun (WGS) entry which is preliminary data.</text>
</comment>
<evidence type="ECO:0000313" key="1">
    <source>
        <dbReference type="EMBL" id="MBB6553769.1"/>
    </source>
</evidence>
<evidence type="ECO:0000313" key="2">
    <source>
        <dbReference type="Proteomes" id="UP000565579"/>
    </source>
</evidence>
<keyword evidence="2" id="KW-1185">Reference proteome</keyword>
<protein>
    <submittedName>
        <fullName evidence="1">Uncharacterized protein</fullName>
    </submittedName>
</protein>
<dbReference type="Proteomes" id="UP000565579">
    <property type="component" value="Unassembled WGS sequence"/>
</dbReference>
<dbReference type="AlphaFoldDB" id="A0A7X0U3R4"/>
<dbReference type="RefSeq" id="WP_185108149.1">
    <property type="nucleotide sequence ID" value="NZ_BAAAXY010000257.1"/>
</dbReference>
<gene>
    <name evidence="1" type="ORF">HD593_008564</name>
</gene>
<organism evidence="1 2">
    <name type="scientific">Nonomuraea rubra</name>
    <dbReference type="NCBI Taxonomy" id="46180"/>
    <lineage>
        <taxon>Bacteria</taxon>
        <taxon>Bacillati</taxon>
        <taxon>Actinomycetota</taxon>
        <taxon>Actinomycetes</taxon>
        <taxon>Streptosporangiales</taxon>
        <taxon>Streptosporangiaceae</taxon>
        <taxon>Nonomuraea</taxon>
    </lineage>
</organism>
<sequence>MPRSYDRRPLRLVAEGGGALVADPLPHGDGAAQLRAADELTLVEHLGEHPVASARFGALLPGFRRIGDLRCAAPPARLAELLPASG</sequence>
<accession>A0A7X0U3R4</accession>
<dbReference type="EMBL" id="JACHMI010000001">
    <property type="protein sequence ID" value="MBB6553769.1"/>
    <property type="molecule type" value="Genomic_DNA"/>
</dbReference>
<reference evidence="1 2" key="1">
    <citation type="submission" date="2020-08" db="EMBL/GenBank/DDBJ databases">
        <title>Sequencing the genomes of 1000 actinobacteria strains.</title>
        <authorList>
            <person name="Klenk H.-P."/>
        </authorList>
    </citation>
    <scope>NUCLEOTIDE SEQUENCE [LARGE SCALE GENOMIC DNA]</scope>
    <source>
        <strain evidence="1 2">DSM 43768</strain>
    </source>
</reference>